<evidence type="ECO:0000313" key="2">
    <source>
        <dbReference type="EMBL" id="ABG49892.1"/>
    </source>
</evidence>
<evidence type="ECO:0000259" key="1">
    <source>
        <dbReference type="Pfam" id="PF17975"/>
    </source>
</evidence>
<dbReference type="STRING" id="203124.Tery_0433"/>
<dbReference type="RefSeq" id="WP_011610288.1">
    <property type="nucleotide sequence ID" value="NC_008312.1"/>
</dbReference>
<reference evidence="2" key="1">
    <citation type="submission" date="2006-06" db="EMBL/GenBank/DDBJ databases">
        <title>Complete sequence of Trichodesmium erythraeum IMS101.</title>
        <authorList>
            <consortium name="US DOE Joint Genome Institute"/>
            <person name="Copeland A."/>
            <person name="Lucas S."/>
            <person name="Lapidus A."/>
            <person name="Barry K."/>
            <person name="Detter J.C."/>
            <person name="Glavina del Rio T."/>
            <person name="Hammon N."/>
            <person name="Israni S."/>
            <person name="Dalin E."/>
            <person name="Tice H."/>
            <person name="Pitluck S."/>
            <person name="Kiss H."/>
            <person name="Munk A.C."/>
            <person name="Brettin T."/>
            <person name="Bruce D."/>
            <person name="Han C."/>
            <person name="Tapia R."/>
            <person name="Gilna P."/>
            <person name="Schmutz J."/>
            <person name="Larimer F."/>
            <person name="Land M."/>
            <person name="Hauser L."/>
            <person name="Kyrpides N."/>
            <person name="Kim E."/>
            <person name="Richardson P."/>
        </authorList>
    </citation>
    <scope>NUCLEOTIDE SEQUENCE [LARGE SCALE GENOMIC DNA]</scope>
    <source>
        <strain evidence="2">IMS101</strain>
    </source>
</reference>
<dbReference type="Gene3D" id="3.20.70.20">
    <property type="match status" value="1"/>
</dbReference>
<dbReference type="KEGG" id="ter:Tery_0433"/>
<organism evidence="2">
    <name type="scientific">Trichodesmium erythraeum (strain IMS101)</name>
    <dbReference type="NCBI Taxonomy" id="203124"/>
    <lineage>
        <taxon>Bacteria</taxon>
        <taxon>Bacillati</taxon>
        <taxon>Cyanobacteriota</taxon>
        <taxon>Cyanophyceae</taxon>
        <taxon>Oscillatoriophycideae</taxon>
        <taxon>Oscillatoriales</taxon>
        <taxon>Microcoleaceae</taxon>
        <taxon>Trichodesmium</taxon>
    </lineage>
</organism>
<protein>
    <submittedName>
        <fullName evidence="2">Protein splicing site</fullName>
    </submittedName>
</protein>
<name>Q119D2_TRIEI</name>
<dbReference type="HOGENOM" id="CLU_2490994_0_0_3"/>
<dbReference type="AlphaFoldDB" id="Q119D2"/>
<sequence>MVQEVEKIRQREFPEAAPTANPVFYRTYSRKTKTGRETWVEVCDRTIDGLRKLGQLTEEETDLLYRMQSQLKALSSGRWLWVGGV</sequence>
<dbReference type="Pfam" id="PF17975">
    <property type="entry name" value="RNR_Alpha"/>
    <property type="match status" value="1"/>
</dbReference>
<dbReference type="OrthoDB" id="9763270at2"/>
<gene>
    <name evidence="2" type="ordered locus">Tery_0433</name>
</gene>
<feature type="domain" description="Ribonucleotide reductase alpha-helical" evidence="1">
    <location>
        <begin position="5"/>
        <end position="84"/>
    </location>
</feature>
<dbReference type="InterPro" id="IPR040763">
    <property type="entry name" value="RNR_alpha_hel"/>
</dbReference>
<dbReference type="EMBL" id="CP000393">
    <property type="protein sequence ID" value="ABG49892.1"/>
    <property type="molecule type" value="Genomic_DNA"/>
</dbReference>
<dbReference type="eggNOG" id="COG1372">
    <property type="taxonomic scope" value="Bacteria"/>
</dbReference>
<proteinExistence type="predicted"/>
<accession>Q119D2</accession>
<dbReference type="SUPFAM" id="SSF51998">
    <property type="entry name" value="PFL-like glycyl radical enzymes"/>
    <property type="match status" value="1"/>
</dbReference>